<proteinExistence type="predicted"/>
<keyword evidence="3" id="KW-1185">Reference proteome</keyword>
<evidence type="ECO:0000313" key="2">
    <source>
        <dbReference type="EMBL" id="AKU90218.1"/>
    </source>
</evidence>
<keyword evidence="1" id="KW-0812">Transmembrane</keyword>
<dbReference type="AlphaFoldDB" id="A0A0K1P9L6"/>
<accession>A0A0K1P9L6</accession>
<evidence type="ECO:0000313" key="3">
    <source>
        <dbReference type="Proteomes" id="UP000055590"/>
    </source>
</evidence>
<dbReference type="STRING" id="1391653.AKJ08_0605"/>
<sequence>MIVSGVVPVVRKSGESRASLVAGALPLLGAILVLLGSGCTSLESPSDRARSALERLSSHGFSIPVDAGVSIDVPAGKLVATAVDAGSRKRGTLEAFGQLAIEGRVDGIPLSYVGNEKFLVSCSTTCSVDGALAPRLADVVRLLRARRAALHARDPAAVAALSSAELPSPTADELAAADGRGVAAWFIRVEGDSAVVGEAAVDGKQKRLALVRADGAWRFESGLP</sequence>
<dbReference type="EMBL" id="CP012332">
    <property type="protein sequence ID" value="AKU90218.1"/>
    <property type="molecule type" value="Genomic_DNA"/>
</dbReference>
<gene>
    <name evidence="2" type="ORF">AKJ08_0605</name>
</gene>
<protein>
    <submittedName>
        <fullName evidence="2">Uncharacterized protein</fullName>
    </submittedName>
</protein>
<keyword evidence="1" id="KW-0472">Membrane</keyword>
<evidence type="ECO:0000256" key="1">
    <source>
        <dbReference type="SAM" id="Phobius"/>
    </source>
</evidence>
<dbReference type="KEGG" id="vin:AKJ08_0605"/>
<dbReference type="Proteomes" id="UP000055590">
    <property type="component" value="Chromosome"/>
</dbReference>
<reference evidence="2 3" key="1">
    <citation type="submission" date="2015-08" db="EMBL/GenBank/DDBJ databases">
        <authorList>
            <person name="Babu N.S."/>
            <person name="Beckwith C.J."/>
            <person name="Beseler K.G."/>
            <person name="Brison A."/>
            <person name="Carone J.V."/>
            <person name="Caskin T.P."/>
            <person name="Diamond M."/>
            <person name="Durham M.E."/>
            <person name="Foxe J.M."/>
            <person name="Go M."/>
            <person name="Henderson B.A."/>
            <person name="Jones I.B."/>
            <person name="McGettigan J.A."/>
            <person name="Micheletti S.J."/>
            <person name="Nasrallah M.E."/>
            <person name="Ortiz D."/>
            <person name="Piller C.R."/>
            <person name="Privatt S.R."/>
            <person name="Schneider S.L."/>
            <person name="Sharp S."/>
            <person name="Smith T.C."/>
            <person name="Stanton J.D."/>
            <person name="Ullery H.E."/>
            <person name="Wilson R.J."/>
            <person name="Serrano M.G."/>
            <person name="Buck G."/>
            <person name="Lee V."/>
            <person name="Wang Y."/>
            <person name="Carvalho R."/>
            <person name="Voegtly L."/>
            <person name="Shi R."/>
            <person name="Duckworth R."/>
            <person name="Johnson A."/>
            <person name="Loviza R."/>
            <person name="Walstead R."/>
            <person name="Shah Z."/>
            <person name="Kiflezghi M."/>
            <person name="Wade K."/>
            <person name="Ball S.L."/>
            <person name="Bradley K.W."/>
            <person name="Asai D.J."/>
            <person name="Bowman C.A."/>
            <person name="Russell D.A."/>
            <person name="Pope W.H."/>
            <person name="Jacobs-Sera D."/>
            <person name="Hendrix R.W."/>
            <person name="Hatfull G.F."/>
        </authorList>
    </citation>
    <scope>NUCLEOTIDE SEQUENCE [LARGE SCALE GENOMIC DNA]</scope>
    <source>
        <strain evidence="2 3">DSM 27710</strain>
    </source>
</reference>
<dbReference type="RefSeq" id="WP_050724695.1">
    <property type="nucleotide sequence ID" value="NZ_CP012332.1"/>
</dbReference>
<keyword evidence="1" id="KW-1133">Transmembrane helix</keyword>
<organism evidence="2 3">
    <name type="scientific">Vulgatibacter incomptus</name>
    <dbReference type="NCBI Taxonomy" id="1391653"/>
    <lineage>
        <taxon>Bacteria</taxon>
        <taxon>Pseudomonadati</taxon>
        <taxon>Myxococcota</taxon>
        <taxon>Myxococcia</taxon>
        <taxon>Myxococcales</taxon>
        <taxon>Cystobacterineae</taxon>
        <taxon>Vulgatibacteraceae</taxon>
        <taxon>Vulgatibacter</taxon>
    </lineage>
</organism>
<name>A0A0K1P9L6_9BACT</name>
<feature type="transmembrane region" description="Helical" evidence="1">
    <location>
        <begin position="20"/>
        <end position="42"/>
    </location>
</feature>